<dbReference type="InterPro" id="IPR041698">
    <property type="entry name" value="Methyltransf_25"/>
</dbReference>
<feature type="region of interest" description="Disordered" evidence="1">
    <location>
        <begin position="449"/>
        <end position="470"/>
    </location>
</feature>
<evidence type="ECO:0000313" key="4">
    <source>
        <dbReference type="EMBL" id="RCI02868.1"/>
    </source>
</evidence>
<feature type="compositionally biased region" description="Low complexity" evidence="1">
    <location>
        <begin position="655"/>
        <end position="667"/>
    </location>
</feature>
<feature type="compositionally biased region" description="Polar residues" evidence="1">
    <location>
        <begin position="619"/>
        <end position="635"/>
    </location>
</feature>
<organism evidence="4 5">
    <name type="scientific">Rhizopus stolonifer</name>
    <name type="common">Rhizopus nigricans</name>
    <dbReference type="NCBI Taxonomy" id="4846"/>
    <lineage>
        <taxon>Eukaryota</taxon>
        <taxon>Fungi</taxon>
        <taxon>Fungi incertae sedis</taxon>
        <taxon>Mucoromycota</taxon>
        <taxon>Mucoromycotina</taxon>
        <taxon>Mucoromycetes</taxon>
        <taxon>Mucorales</taxon>
        <taxon>Mucorineae</taxon>
        <taxon>Rhizopodaceae</taxon>
        <taxon>Rhizopus</taxon>
    </lineage>
</organism>
<evidence type="ECO:0000259" key="3">
    <source>
        <dbReference type="Pfam" id="PF13649"/>
    </source>
</evidence>
<dbReference type="CDD" id="cd02440">
    <property type="entry name" value="AdoMet_MTases"/>
    <property type="match status" value="1"/>
</dbReference>
<feature type="compositionally biased region" description="Low complexity" evidence="1">
    <location>
        <begin position="604"/>
        <end position="614"/>
    </location>
</feature>
<dbReference type="Proteomes" id="UP000253551">
    <property type="component" value="Unassembled WGS sequence"/>
</dbReference>
<dbReference type="InterPro" id="IPR029063">
    <property type="entry name" value="SAM-dependent_MTases_sf"/>
</dbReference>
<dbReference type="EMBL" id="PJQM01001228">
    <property type="protein sequence ID" value="RCI02868.1"/>
    <property type="molecule type" value="Genomic_DNA"/>
</dbReference>
<feature type="compositionally biased region" description="Polar residues" evidence="1">
    <location>
        <begin position="558"/>
        <end position="570"/>
    </location>
</feature>
<dbReference type="OrthoDB" id="26838at2759"/>
<protein>
    <recommendedName>
        <fullName evidence="6">Methyltransferase domain-containing protein</fullName>
    </recommendedName>
</protein>
<sequence length="1366" mass="155486">MEEKGLAQNAQYWGNVVKSADLLLCLLGPYENQQDMVLVKNLLPPLREFVHKGPSYLSRKPSYTSHYSGEYHSPSRQPKASYEMESNWTQVDNWTIQVPLHNGRVATCVAVNTLEGINELLEQIKRTKYVAIDCEFLGTKKNLPELKLLQIAVSDTLGYAVQVDILGFDILNEKLRPVLEDNNIHWVGWSLRSDMLAIEQFFKTIDPAYFLDLQVKLRAIAVEELSLHAAMTKYASEWEGIDEFQKIKQFSDSFRFLDKDCVWLLNPLPPKALVYSVFDVLSVFALNESTESYASEPKHFWPRSLESTLSVKALYRWQNQRHKAVSYSPTPASPRNETRTTHRRKDKKAMINLPVPVSPQPETDDGYDDNDPRFSLDVQKAIALSLHEITKNGQSSRIDNGKTSGSNREETAVEGEKRDRVVCDLSDNVKSNILGAEFNDLSDRNESIVHDTKEEHEEPKRGNEKLKQESMRNLNAESTERLTQSEKEIANPLWQSHAKVHSSWNTNASWDKKDKESWDTKDIPPCDIKDATPWDAKEASVNWRNPSVDKRAQWGTLEKTNSSDKIGTRNSKWKAVSSWEASTERYAWRSSAGSKWKKPEEIRPSSTQPTPSSPHQKHTTPSSPHQKHTTPSSPYQKHATHTNNDNRKNKPTFDTNRCNSNTSTRSSPMISSQNTKGLSAFACKPEKGPDRSMRSYSNSSQTASFTWFDDSNSKEMSAASWSSFATSSNDKWEKGIDTDLDEIEKAPKVAPQGASKRLDTTVASHGSHMMSGSVGNSDTGKMHPNQTEVVDNWTAQEVVPDTMEMRINQIPIRKTFTGPRVLNPDIRIRAVAVNLKQTKPKAVSEQRLEDSPTYMDGVYVSGDYDIEDVMVHSVMEASHLNSIRIPTVPFIVAVCFHLAEIKSGVLVLKALQLFIKPENESTGESYTVLLEKACFQHGASRDTNFGKLLTDPFIYRLAWYPEFIEKQMYQKLGYVMGPCLDLVYKANSDEDRNLYNFAEAVEHYLKDWKDLELFFEAKKDYDNALYSKKFSVLYKAMLHMLYIEPQKTLESQIEIASGKKALSRRNNSLTHEEKSILSKANQPKERIIAGRVYHDVESSSYMLPKDDKEIDRLHQEHFVTKELLGFNIMKDALKLLDFQNNQLNVLDVCCGPATWLCETSLEYPNCQFAGIDMCSLWPQIIRPVNLNFTEANVLQGIPYPDKSFDFIQMRFIVLAFKPNEWSFVFSEIKRVLKDGGLFQCIDLDMRISTTNPIAKSYTEAFQAFCSSIGLDASLGAKLDIMLTEKSEMKIIQSEYREVPLGWGGPIGDAYLQIFQDTLDGIEPWLKQSLHVVDDQHYQTLINRTKHAFVQSKAFMGLYAFLVLKPH</sequence>
<feature type="compositionally biased region" description="Polar residues" evidence="1">
    <location>
        <begin position="392"/>
        <end position="406"/>
    </location>
</feature>
<feature type="region of interest" description="Disordered" evidence="1">
    <location>
        <begin position="763"/>
        <end position="783"/>
    </location>
</feature>
<dbReference type="SUPFAM" id="SSF53335">
    <property type="entry name" value="S-adenosyl-L-methionine-dependent methyltransferases"/>
    <property type="match status" value="1"/>
</dbReference>
<dbReference type="GO" id="GO:0003676">
    <property type="term" value="F:nucleic acid binding"/>
    <property type="evidence" value="ECO:0007669"/>
    <property type="project" value="InterPro"/>
</dbReference>
<feature type="compositionally biased region" description="Polar residues" evidence="1">
    <location>
        <begin position="774"/>
        <end position="783"/>
    </location>
</feature>
<reference evidence="4 5" key="1">
    <citation type="journal article" date="2018" name="G3 (Bethesda)">
        <title>Phylogenetic and Phylogenomic Definition of Rhizopus Species.</title>
        <authorList>
            <person name="Gryganskyi A.P."/>
            <person name="Golan J."/>
            <person name="Dolatabadi S."/>
            <person name="Mondo S."/>
            <person name="Robb S."/>
            <person name="Idnurm A."/>
            <person name="Muszewska A."/>
            <person name="Steczkiewicz K."/>
            <person name="Masonjones S."/>
            <person name="Liao H.L."/>
            <person name="Gajdeczka M.T."/>
            <person name="Anike F."/>
            <person name="Vuek A."/>
            <person name="Anishchenko I.M."/>
            <person name="Voigt K."/>
            <person name="de Hoog G.S."/>
            <person name="Smith M.E."/>
            <person name="Heitman J."/>
            <person name="Vilgalys R."/>
            <person name="Stajich J.E."/>
        </authorList>
    </citation>
    <scope>NUCLEOTIDE SEQUENCE [LARGE SCALE GENOMIC DNA]</scope>
    <source>
        <strain evidence="4 5">LSU 92-RS-03</strain>
    </source>
</reference>
<evidence type="ECO:0000256" key="1">
    <source>
        <dbReference type="SAM" id="MobiDB-lite"/>
    </source>
</evidence>
<dbReference type="PANTHER" id="PTHR43591">
    <property type="entry name" value="METHYLTRANSFERASE"/>
    <property type="match status" value="1"/>
</dbReference>
<proteinExistence type="predicted"/>
<dbReference type="InterPro" id="IPR002562">
    <property type="entry name" value="3'-5'_exonuclease_dom"/>
</dbReference>
<feature type="region of interest" description="Disordered" evidence="1">
    <location>
        <begin position="392"/>
        <end position="415"/>
    </location>
</feature>
<dbReference type="STRING" id="4846.A0A367KL28"/>
<evidence type="ECO:0008006" key="6">
    <source>
        <dbReference type="Google" id="ProtNLM"/>
    </source>
</evidence>
<feature type="region of interest" description="Disordered" evidence="1">
    <location>
        <begin position="505"/>
        <end position="705"/>
    </location>
</feature>
<gene>
    <name evidence="4" type="ORF">CU098_004470</name>
</gene>
<feature type="compositionally biased region" description="Polar residues" evidence="1">
    <location>
        <begin position="694"/>
        <end position="705"/>
    </location>
</feature>
<feature type="domain" description="Methyltransferase" evidence="3">
    <location>
        <begin position="1145"/>
        <end position="1236"/>
    </location>
</feature>
<dbReference type="GO" id="GO:0006139">
    <property type="term" value="P:nucleobase-containing compound metabolic process"/>
    <property type="evidence" value="ECO:0007669"/>
    <property type="project" value="InterPro"/>
</dbReference>
<dbReference type="Gene3D" id="3.30.420.10">
    <property type="entry name" value="Ribonuclease H-like superfamily/Ribonuclease H"/>
    <property type="match status" value="1"/>
</dbReference>
<comment type="caution">
    <text evidence="4">The sequence shown here is derived from an EMBL/GenBank/DDBJ whole genome shotgun (WGS) entry which is preliminary data.</text>
</comment>
<name>A0A367KL28_RHIST</name>
<evidence type="ECO:0000259" key="2">
    <source>
        <dbReference type="Pfam" id="PF01612"/>
    </source>
</evidence>
<dbReference type="InterPro" id="IPR012337">
    <property type="entry name" value="RNaseH-like_sf"/>
</dbReference>
<dbReference type="SUPFAM" id="SSF53098">
    <property type="entry name" value="Ribonuclease H-like"/>
    <property type="match status" value="1"/>
</dbReference>
<dbReference type="GO" id="GO:0008408">
    <property type="term" value="F:3'-5' exonuclease activity"/>
    <property type="evidence" value="ECO:0007669"/>
    <property type="project" value="InterPro"/>
</dbReference>
<feature type="domain" description="3'-5' exonuclease" evidence="2">
    <location>
        <begin position="109"/>
        <end position="286"/>
    </location>
</feature>
<feature type="compositionally biased region" description="Low complexity" evidence="1">
    <location>
        <begin position="764"/>
        <end position="773"/>
    </location>
</feature>
<dbReference type="Gene3D" id="3.40.50.150">
    <property type="entry name" value="Vaccinia Virus protein VP39"/>
    <property type="match status" value="1"/>
</dbReference>
<feature type="compositionally biased region" description="Basic and acidic residues" evidence="1">
    <location>
        <begin position="684"/>
        <end position="693"/>
    </location>
</feature>
<dbReference type="Pfam" id="PF01612">
    <property type="entry name" value="DNA_pol_A_exo1"/>
    <property type="match status" value="1"/>
</dbReference>
<dbReference type="InterPro" id="IPR036397">
    <property type="entry name" value="RNaseH_sf"/>
</dbReference>
<accession>A0A367KL28</accession>
<evidence type="ECO:0000313" key="5">
    <source>
        <dbReference type="Proteomes" id="UP000253551"/>
    </source>
</evidence>
<feature type="compositionally biased region" description="Polar residues" evidence="1">
    <location>
        <begin position="668"/>
        <end position="677"/>
    </location>
</feature>
<keyword evidence="5" id="KW-1185">Reference proteome</keyword>
<feature type="region of interest" description="Disordered" evidence="1">
    <location>
        <begin position="325"/>
        <end position="370"/>
    </location>
</feature>
<feature type="compositionally biased region" description="Basic and acidic residues" evidence="1">
    <location>
        <begin position="510"/>
        <end position="538"/>
    </location>
</feature>
<dbReference type="Pfam" id="PF13649">
    <property type="entry name" value="Methyltransf_25"/>
    <property type="match status" value="1"/>
</dbReference>